<protein>
    <submittedName>
        <fullName evidence="1">Uncharacterized protein</fullName>
    </submittedName>
</protein>
<dbReference type="Proteomes" id="UP001281147">
    <property type="component" value="Unassembled WGS sequence"/>
</dbReference>
<keyword evidence="2" id="KW-1185">Reference proteome</keyword>
<organism evidence="1 2">
    <name type="scientific">Vermiconidia calcicola</name>
    <dbReference type="NCBI Taxonomy" id="1690605"/>
    <lineage>
        <taxon>Eukaryota</taxon>
        <taxon>Fungi</taxon>
        <taxon>Dikarya</taxon>
        <taxon>Ascomycota</taxon>
        <taxon>Pezizomycotina</taxon>
        <taxon>Dothideomycetes</taxon>
        <taxon>Dothideomycetidae</taxon>
        <taxon>Mycosphaerellales</taxon>
        <taxon>Extremaceae</taxon>
        <taxon>Vermiconidia</taxon>
    </lineage>
</organism>
<evidence type="ECO:0000313" key="2">
    <source>
        <dbReference type="Proteomes" id="UP001281147"/>
    </source>
</evidence>
<comment type="caution">
    <text evidence="1">The sequence shown here is derived from an EMBL/GenBank/DDBJ whole genome shotgun (WGS) entry which is preliminary data.</text>
</comment>
<evidence type="ECO:0000313" key="1">
    <source>
        <dbReference type="EMBL" id="KAK3709703.1"/>
    </source>
</evidence>
<name>A0ACC3N4Q7_9PEZI</name>
<gene>
    <name evidence="1" type="ORF">LTR37_010730</name>
</gene>
<accession>A0ACC3N4Q7</accession>
<dbReference type="EMBL" id="JAUTXU010000090">
    <property type="protein sequence ID" value="KAK3709703.1"/>
    <property type="molecule type" value="Genomic_DNA"/>
</dbReference>
<reference evidence="1" key="1">
    <citation type="submission" date="2023-07" db="EMBL/GenBank/DDBJ databases">
        <title>Black Yeasts Isolated from many extreme environments.</title>
        <authorList>
            <person name="Coleine C."/>
            <person name="Stajich J.E."/>
            <person name="Selbmann L."/>
        </authorList>
    </citation>
    <scope>NUCLEOTIDE SEQUENCE</scope>
    <source>
        <strain evidence="1">CCFEE 5714</strain>
    </source>
</reference>
<sequence length="262" mass="30681">MPSMEATMAWDERASIRAEWAIDFRCYQQLCEPIEHLTVEQLKSYRRMAGKGDIPKASSRPGSIDRRVEDHLIEEPDLFLDVHWDRSHSWETRVGMRIAALRGFFTSRADPMKRLFGLEVWVSHVRSEEYPVTNYWEFIELYPPETTVAFLKLPGARDEFRRWVLTQGERDEKDFMIESGYGLHVKYPPPLKDCARAKFKRMMKILDLEPFMEETQQDMLLAAEEDAEGTYKGWSSETKTATPAEPRLTMLVRCTTRSDEDD</sequence>
<proteinExistence type="predicted"/>